<dbReference type="RefSeq" id="WP_380163685.1">
    <property type="nucleotide sequence ID" value="NZ_JBHTNU010000004.1"/>
</dbReference>
<gene>
    <name evidence="2" type="primary">mobB</name>
    <name evidence="2" type="ORF">ACFQ4Y_06155</name>
</gene>
<comment type="caution">
    <text evidence="2">The sequence shown here is derived from an EMBL/GenBank/DDBJ whole genome shotgun (WGS) entry which is preliminary data.</text>
</comment>
<dbReference type="EMBL" id="JBHTNU010000004">
    <property type="protein sequence ID" value="MFD1426521.1"/>
    <property type="molecule type" value="Genomic_DNA"/>
</dbReference>
<dbReference type="Pfam" id="PF03205">
    <property type="entry name" value="MobB"/>
    <property type="match status" value="1"/>
</dbReference>
<dbReference type="SUPFAM" id="SSF52540">
    <property type="entry name" value="P-loop containing nucleoside triphosphate hydrolases"/>
    <property type="match status" value="1"/>
</dbReference>
<dbReference type="InterPro" id="IPR004435">
    <property type="entry name" value="MobB_dom"/>
</dbReference>
<accession>A0ABW4C981</accession>
<dbReference type="NCBIfam" id="TIGR00176">
    <property type="entry name" value="mobB"/>
    <property type="match status" value="1"/>
</dbReference>
<dbReference type="Gene3D" id="3.40.50.300">
    <property type="entry name" value="P-loop containing nucleotide triphosphate hydrolases"/>
    <property type="match status" value="1"/>
</dbReference>
<name>A0ABW4C981_9BACL</name>
<reference evidence="3" key="1">
    <citation type="journal article" date="2019" name="Int. J. Syst. Evol. Microbiol.">
        <title>The Global Catalogue of Microorganisms (GCM) 10K type strain sequencing project: providing services to taxonomists for standard genome sequencing and annotation.</title>
        <authorList>
            <consortium name="The Broad Institute Genomics Platform"/>
            <consortium name="The Broad Institute Genome Sequencing Center for Infectious Disease"/>
            <person name="Wu L."/>
            <person name="Ma J."/>
        </authorList>
    </citation>
    <scope>NUCLEOTIDE SEQUENCE [LARGE SCALE GENOMIC DNA]</scope>
    <source>
        <strain evidence="3">S1</strain>
    </source>
</reference>
<dbReference type="Proteomes" id="UP001597282">
    <property type="component" value="Unassembled WGS sequence"/>
</dbReference>
<dbReference type="InterPro" id="IPR052539">
    <property type="entry name" value="MGD_biosynthesis_adapter"/>
</dbReference>
<evidence type="ECO:0000313" key="2">
    <source>
        <dbReference type="EMBL" id="MFD1426521.1"/>
    </source>
</evidence>
<dbReference type="InterPro" id="IPR027417">
    <property type="entry name" value="P-loop_NTPase"/>
</dbReference>
<proteinExistence type="predicted"/>
<evidence type="ECO:0000313" key="3">
    <source>
        <dbReference type="Proteomes" id="UP001597282"/>
    </source>
</evidence>
<dbReference type="CDD" id="cd03116">
    <property type="entry name" value="MobB"/>
    <property type="match status" value="1"/>
</dbReference>
<evidence type="ECO:0000259" key="1">
    <source>
        <dbReference type="Pfam" id="PF03205"/>
    </source>
</evidence>
<organism evidence="2 3">
    <name type="scientific">Kroppenstedtia sanguinis</name>
    <dbReference type="NCBI Taxonomy" id="1380684"/>
    <lineage>
        <taxon>Bacteria</taxon>
        <taxon>Bacillati</taxon>
        <taxon>Bacillota</taxon>
        <taxon>Bacilli</taxon>
        <taxon>Bacillales</taxon>
        <taxon>Thermoactinomycetaceae</taxon>
        <taxon>Kroppenstedtia</taxon>
    </lineage>
</organism>
<keyword evidence="3" id="KW-1185">Reference proteome</keyword>
<protein>
    <submittedName>
        <fullName evidence="2">Molybdopterin-guanine dinucleotide biosynthesis protein B</fullName>
    </submittedName>
</protein>
<feature type="domain" description="Molybdopterin-guanine dinucleotide biosynthesis protein B (MobB)" evidence="1">
    <location>
        <begin position="9"/>
        <end position="135"/>
    </location>
</feature>
<sequence>MTIGSIPPVVQIVGYSDTGKTTLLSRLVRHLTQEGWQVGAIKHHVGELEIDQRGKDSWYHREAGADPVAITAANQTALIIPRSLGLAELLPLFRGLDLVLVEGFKRAPYPKLVMLRESAHLSQLKELSNVWGVVSSHPLTPGSLPVYQREDIEGIVHLLKERVLQDTR</sequence>
<dbReference type="PANTHER" id="PTHR40072:SF1">
    <property type="entry name" value="MOLYBDOPTERIN-GUANINE DINUCLEOTIDE BIOSYNTHESIS ADAPTER PROTEIN"/>
    <property type="match status" value="1"/>
</dbReference>
<dbReference type="PANTHER" id="PTHR40072">
    <property type="entry name" value="MOLYBDOPTERIN-GUANINE DINUCLEOTIDE BIOSYNTHESIS ADAPTER PROTEIN-RELATED"/>
    <property type="match status" value="1"/>
</dbReference>